<dbReference type="EMBL" id="JABMIG020000492">
    <property type="protein sequence ID" value="KAL3776442.1"/>
    <property type="molecule type" value="Genomic_DNA"/>
</dbReference>
<proteinExistence type="predicted"/>
<reference evidence="2 3" key="1">
    <citation type="journal article" date="2020" name="G3 (Bethesda)">
        <title>Improved Reference Genome for Cyclotella cryptica CCMP332, a Model for Cell Wall Morphogenesis, Salinity Adaptation, and Lipid Production in Diatoms (Bacillariophyta).</title>
        <authorList>
            <person name="Roberts W.R."/>
            <person name="Downey K.M."/>
            <person name="Ruck E.C."/>
            <person name="Traller J.C."/>
            <person name="Alverson A.J."/>
        </authorList>
    </citation>
    <scope>NUCLEOTIDE SEQUENCE [LARGE SCALE GENOMIC DNA]</scope>
    <source>
        <strain evidence="2 3">CCMP332</strain>
    </source>
</reference>
<evidence type="ECO:0000313" key="2">
    <source>
        <dbReference type="EMBL" id="KAL3776442.1"/>
    </source>
</evidence>
<feature type="compositionally biased region" description="Basic and acidic residues" evidence="1">
    <location>
        <begin position="30"/>
        <end position="40"/>
    </location>
</feature>
<gene>
    <name evidence="2" type="ORF">HJC23_000371</name>
</gene>
<dbReference type="AlphaFoldDB" id="A0ABD3NKY7"/>
<sequence length="97" mass="10274">METLEAVPSEPVILGGDSDKDAVDVACGLRNDDEGGTKQGDDDEENDAIGGRAAAANVGRVRRKEIWRRMRCEGIIVGEGCFGYVVVMTSGDSDLVS</sequence>
<keyword evidence="3" id="KW-1185">Reference proteome</keyword>
<feature type="region of interest" description="Disordered" evidence="1">
    <location>
        <begin position="28"/>
        <end position="51"/>
    </location>
</feature>
<dbReference type="Proteomes" id="UP001516023">
    <property type="component" value="Unassembled WGS sequence"/>
</dbReference>
<feature type="region of interest" description="Disordered" evidence="1">
    <location>
        <begin position="1"/>
        <end position="20"/>
    </location>
</feature>
<organism evidence="2 3">
    <name type="scientific">Cyclotella cryptica</name>
    <dbReference type="NCBI Taxonomy" id="29204"/>
    <lineage>
        <taxon>Eukaryota</taxon>
        <taxon>Sar</taxon>
        <taxon>Stramenopiles</taxon>
        <taxon>Ochrophyta</taxon>
        <taxon>Bacillariophyta</taxon>
        <taxon>Coscinodiscophyceae</taxon>
        <taxon>Thalassiosirophycidae</taxon>
        <taxon>Stephanodiscales</taxon>
        <taxon>Stephanodiscaceae</taxon>
        <taxon>Cyclotella</taxon>
    </lineage>
</organism>
<evidence type="ECO:0000313" key="3">
    <source>
        <dbReference type="Proteomes" id="UP001516023"/>
    </source>
</evidence>
<name>A0ABD3NKY7_9STRA</name>
<protein>
    <submittedName>
        <fullName evidence="2">Uncharacterized protein</fullName>
    </submittedName>
</protein>
<accession>A0ABD3NKY7</accession>
<evidence type="ECO:0000256" key="1">
    <source>
        <dbReference type="SAM" id="MobiDB-lite"/>
    </source>
</evidence>
<comment type="caution">
    <text evidence="2">The sequence shown here is derived from an EMBL/GenBank/DDBJ whole genome shotgun (WGS) entry which is preliminary data.</text>
</comment>